<proteinExistence type="predicted"/>
<reference evidence="2" key="1">
    <citation type="submission" date="2020-05" db="EMBL/GenBank/DDBJ databases">
        <authorList>
            <person name="Chiriac C."/>
            <person name="Salcher M."/>
            <person name="Ghai R."/>
            <person name="Kavagutti S V."/>
        </authorList>
    </citation>
    <scope>NUCLEOTIDE SEQUENCE</scope>
</reference>
<accession>A0A6J7IZV8</accession>
<feature type="transmembrane region" description="Helical" evidence="1">
    <location>
        <begin position="105"/>
        <end position="125"/>
    </location>
</feature>
<feature type="transmembrane region" description="Helical" evidence="1">
    <location>
        <begin position="35"/>
        <end position="56"/>
    </location>
</feature>
<dbReference type="EMBL" id="CAFBMW010000010">
    <property type="protein sequence ID" value="CAB4935887.1"/>
    <property type="molecule type" value="Genomic_DNA"/>
</dbReference>
<keyword evidence="1" id="KW-1133">Transmembrane helix</keyword>
<feature type="transmembrane region" description="Helical" evidence="1">
    <location>
        <begin position="68"/>
        <end position="85"/>
    </location>
</feature>
<organism evidence="2">
    <name type="scientific">freshwater metagenome</name>
    <dbReference type="NCBI Taxonomy" id="449393"/>
    <lineage>
        <taxon>unclassified sequences</taxon>
        <taxon>metagenomes</taxon>
        <taxon>ecological metagenomes</taxon>
    </lineage>
</organism>
<evidence type="ECO:0000256" key="1">
    <source>
        <dbReference type="SAM" id="Phobius"/>
    </source>
</evidence>
<name>A0A6J7IZV8_9ZZZZ</name>
<gene>
    <name evidence="2" type="ORF">UFOPK3662_01536</name>
</gene>
<protein>
    <submittedName>
        <fullName evidence="2">Unannotated protein</fullName>
    </submittedName>
</protein>
<sequence length="133" mass="13674">MRLLLAAIVRLVVMGAGLAAYYAALPALFPGSNDANIGAGLLAFAGIVVVSLGWAFADARRRGASSTVATWAIVAVAFGVLWLVGLATLEADDSMTLSERLRLDAFLVVFTAGLVLLPAALGAALGDRSRNSE</sequence>
<keyword evidence="1" id="KW-0812">Transmembrane</keyword>
<keyword evidence="1" id="KW-0472">Membrane</keyword>
<evidence type="ECO:0000313" key="2">
    <source>
        <dbReference type="EMBL" id="CAB4935887.1"/>
    </source>
</evidence>
<dbReference type="AlphaFoldDB" id="A0A6J7IZV8"/>